<sequence length="121" mass="13354">DVTMNVSHSSLMSSDIMKPKSRDWVVAINFLQEVVINSLSRGSNVKIYLRKTITSDSGIRSQDISSVYPSVYNNVYGVDFAINFLSQNFRDIIEFNASVSSVVSGIAGAISSQEQLDKRPT</sequence>
<gene>
    <name evidence="1" type="ORF">TPAB3V08_LOCUS3275</name>
</gene>
<organism evidence="1 2">
    <name type="scientific">Timema podura</name>
    <name type="common">Walking stick</name>
    <dbReference type="NCBI Taxonomy" id="61482"/>
    <lineage>
        <taxon>Eukaryota</taxon>
        <taxon>Metazoa</taxon>
        <taxon>Ecdysozoa</taxon>
        <taxon>Arthropoda</taxon>
        <taxon>Hexapoda</taxon>
        <taxon>Insecta</taxon>
        <taxon>Pterygota</taxon>
        <taxon>Neoptera</taxon>
        <taxon>Polyneoptera</taxon>
        <taxon>Phasmatodea</taxon>
        <taxon>Timematodea</taxon>
        <taxon>Timematoidea</taxon>
        <taxon>Timematidae</taxon>
        <taxon>Timema</taxon>
    </lineage>
</organism>
<keyword evidence="2" id="KW-1185">Reference proteome</keyword>
<proteinExistence type="predicted"/>
<reference evidence="1" key="1">
    <citation type="submission" date="2021-03" db="EMBL/GenBank/DDBJ databases">
        <authorList>
            <person name="Tran Van P."/>
        </authorList>
    </citation>
    <scope>NUCLEOTIDE SEQUENCE</scope>
</reference>
<evidence type="ECO:0000313" key="2">
    <source>
        <dbReference type="Proteomes" id="UP001153148"/>
    </source>
</evidence>
<dbReference type="Proteomes" id="UP001153148">
    <property type="component" value="Unassembled WGS sequence"/>
</dbReference>
<feature type="non-terminal residue" evidence="1">
    <location>
        <position position="1"/>
    </location>
</feature>
<name>A0ABN7NLQ3_TIMPD</name>
<evidence type="ECO:0000313" key="1">
    <source>
        <dbReference type="EMBL" id="CAG2056281.1"/>
    </source>
</evidence>
<accession>A0ABN7NLQ3</accession>
<protein>
    <submittedName>
        <fullName evidence="1">Uncharacterized protein</fullName>
    </submittedName>
</protein>
<dbReference type="Gene3D" id="1.25.50.20">
    <property type="match status" value="1"/>
</dbReference>
<comment type="caution">
    <text evidence="1">The sequence shown here is derived from an EMBL/GenBank/DDBJ whole genome shotgun (WGS) entry which is preliminary data.</text>
</comment>
<dbReference type="EMBL" id="CAJPIN010003615">
    <property type="protein sequence ID" value="CAG2056281.1"/>
    <property type="molecule type" value="Genomic_DNA"/>
</dbReference>